<dbReference type="STRING" id="85681.V4VMJ6"/>
<dbReference type="EC" id="2.8.2.-" evidence="3"/>
<gene>
    <name evidence="5" type="ORF">CICLE_v10024275mg</name>
</gene>
<name>V4VMJ6_CITCL</name>
<dbReference type="InterPro" id="IPR000863">
    <property type="entry name" value="Sulfotransferase_dom"/>
</dbReference>
<organism evidence="5 6">
    <name type="scientific">Citrus clementina</name>
    <name type="common">Clementine</name>
    <name type="synonym">Citrus deliciosa x Citrus sinensis</name>
    <dbReference type="NCBI Taxonomy" id="85681"/>
    <lineage>
        <taxon>Eukaryota</taxon>
        <taxon>Viridiplantae</taxon>
        <taxon>Streptophyta</taxon>
        <taxon>Embryophyta</taxon>
        <taxon>Tracheophyta</taxon>
        <taxon>Spermatophyta</taxon>
        <taxon>Magnoliopsida</taxon>
        <taxon>eudicotyledons</taxon>
        <taxon>Gunneridae</taxon>
        <taxon>Pentapetalae</taxon>
        <taxon>rosids</taxon>
        <taxon>malvids</taxon>
        <taxon>Sapindales</taxon>
        <taxon>Rutaceae</taxon>
        <taxon>Aurantioideae</taxon>
        <taxon>Citrus</taxon>
    </lineage>
</organism>
<dbReference type="SUPFAM" id="SSF52540">
    <property type="entry name" value="P-loop containing nucleoside triphosphate hydrolases"/>
    <property type="match status" value="1"/>
</dbReference>
<dbReference type="OMA" id="FISSPCA"/>
<protein>
    <recommendedName>
        <fullName evidence="3">Sulfotransferase</fullName>
        <ecNumber evidence="3">2.8.2.-</ecNumber>
    </recommendedName>
</protein>
<dbReference type="InterPro" id="IPR027417">
    <property type="entry name" value="P-loop_NTPase"/>
</dbReference>
<sequence length="74" mass="8712">MQGWCGMHFYQYQGFWFQPIFGLEGLVWMQQHFQARPTDVYLTSKPKSGTTWLKALVFSIMNRSRYSFSAHPSA</sequence>
<comment type="similarity">
    <text evidence="1 3">Belongs to the sulfotransferase 1 family.</text>
</comment>
<dbReference type="Gramene" id="ESR54054">
    <property type="protein sequence ID" value="ESR54054"/>
    <property type="gene ID" value="CICLE_v10024275mg"/>
</dbReference>
<dbReference type="KEGG" id="cic:CICLE_v10024275mg"/>
<evidence type="ECO:0000259" key="4">
    <source>
        <dbReference type="Pfam" id="PF00685"/>
    </source>
</evidence>
<proteinExistence type="inferred from homology"/>
<dbReference type="AlphaFoldDB" id="V4VMJ6"/>
<feature type="domain" description="Sulfotransferase" evidence="4">
    <location>
        <begin position="37"/>
        <end position="67"/>
    </location>
</feature>
<dbReference type="PANTHER" id="PTHR11783">
    <property type="entry name" value="SULFOTRANSFERASE SULT"/>
    <property type="match status" value="1"/>
</dbReference>
<dbReference type="eggNOG" id="KOG1584">
    <property type="taxonomic scope" value="Eukaryota"/>
</dbReference>
<dbReference type="GO" id="GO:0008146">
    <property type="term" value="F:sulfotransferase activity"/>
    <property type="evidence" value="ECO:0007669"/>
    <property type="project" value="InterPro"/>
</dbReference>
<dbReference type="Pfam" id="PF00685">
    <property type="entry name" value="Sulfotransfer_1"/>
    <property type="match status" value="1"/>
</dbReference>
<evidence type="ECO:0000256" key="3">
    <source>
        <dbReference type="RuleBase" id="RU361155"/>
    </source>
</evidence>
<dbReference type="Proteomes" id="UP000030687">
    <property type="component" value="Unassembled WGS sequence"/>
</dbReference>
<reference evidence="5 6" key="1">
    <citation type="submission" date="2013-10" db="EMBL/GenBank/DDBJ databases">
        <authorList>
            <consortium name="International Citrus Genome Consortium"/>
            <person name="Jenkins J."/>
            <person name="Schmutz J."/>
            <person name="Prochnik S."/>
            <person name="Rokhsar D."/>
            <person name="Gmitter F."/>
            <person name="Ollitrault P."/>
            <person name="Machado M."/>
            <person name="Talon M."/>
            <person name="Wincker P."/>
            <person name="Jaillon O."/>
            <person name="Morgante M."/>
        </authorList>
    </citation>
    <scope>NUCLEOTIDE SEQUENCE</scope>
    <source>
        <strain evidence="6">cv. Clemenules</strain>
    </source>
</reference>
<dbReference type="Gene3D" id="3.40.50.300">
    <property type="entry name" value="P-loop containing nucleotide triphosphate hydrolases"/>
    <property type="match status" value="1"/>
</dbReference>
<keyword evidence="6" id="KW-1185">Reference proteome</keyword>
<evidence type="ECO:0000313" key="5">
    <source>
        <dbReference type="EMBL" id="ESR54054.1"/>
    </source>
</evidence>
<keyword evidence="2 3" id="KW-0808">Transferase</keyword>
<evidence type="ECO:0000313" key="6">
    <source>
        <dbReference type="Proteomes" id="UP000030687"/>
    </source>
</evidence>
<evidence type="ECO:0000256" key="1">
    <source>
        <dbReference type="ARBA" id="ARBA00005771"/>
    </source>
</evidence>
<evidence type="ECO:0000256" key="2">
    <source>
        <dbReference type="ARBA" id="ARBA00022679"/>
    </source>
</evidence>
<dbReference type="EMBL" id="KI536661">
    <property type="protein sequence ID" value="ESR54054.1"/>
    <property type="molecule type" value="Genomic_DNA"/>
</dbReference>
<dbReference type="InParanoid" id="V4VMJ6"/>
<accession>V4VMJ6</accession>